<feature type="transmembrane region" description="Helical" evidence="7">
    <location>
        <begin position="149"/>
        <end position="173"/>
    </location>
</feature>
<dbReference type="Gene3D" id="1.20.1720.10">
    <property type="entry name" value="Multidrug resistance protein D"/>
    <property type="match status" value="1"/>
</dbReference>
<feature type="transmembrane region" description="Helical" evidence="7">
    <location>
        <begin position="218"/>
        <end position="235"/>
    </location>
</feature>
<feature type="domain" description="Major facilitator superfamily (MFS) profile" evidence="8">
    <location>
        <begin position="1"/>
        <end position="471"/>
    </location>
</feature>
<gene>
    <name evidence="9" type="ORF">BCR32DRAFT_268275</name>
</gene>
<keyword evidence="4 7" id="KW-0812">Transmembrane</keyword>
<dbReference type="InterPro" id="IPR001958">
    <property type="entry name" value="Tet-R_TetA/multi-R_MdtG-like"/>
</dbReference>
<feature type="transmembrane region" description="Helical" evidence="7">
    <location>
        <begin position="449"/>
        <end position="470"/>
    </location>
</feature>
<protein>
    <submittedName>
        <fullName evidence="9">MFS general substrate transporter</fullName>
    </submittedName>
</protein>
<keyword evidence="3" id="KW-1003">Cell membrane</keyword>
<dbReference type="InterPro" id="IPR036259">
    <property type="entry name" value="MFS_trans_sf"/>
</dbReference>
<proteinExistence type="predicted"/>
<evidence type="ECO:0000313" key="9">
    <source>
        <dbReference type="EMBL" id="ORX81490.1"/>
    </source>
</evidence>
<dbReference type="InterPro" id="IPR004638">
    <property type="entry name" value="EmrB-like"/>
</dbReference>
<dbReference type="PRINTS" id="PR01035">
    <property type="entry name" value="TCRTETA"/>
</dbReference>
<feature type="transmembrane region" description="Helical" evidence="7">
    <location>
        <begin position="118"/>
        <end position="137"/>
    </location>
</feature>
<organism evidence="9 10">
    <name type="scientific">Anaeromyces robustus</name>
    <dbReference type="NCBI Taxonomy" id="1754192"/>
    <lineage>
        <taxon>Eukaryota</taxon>
        <taxon>Fungi</taxon>
        <taxon>Fungi incertae sedis</taxon>
        <taxon>Chytridiomycota</taxon>
        <taxon>Chytridiomycota incertae sedis</taxon>
        <taxon>Neocallimastigomycetes</taxon>
        <taxon>Neocallimastigales</taxon>
        <taxon>Neocallimastigaceae</taxon>
        <taxon>Anaeromyces</taxon>
    </lineage>
</organism>
<reference evidence="9 10" key="1">
    <citation type="submission" date="2016-08" db="EMBL/GenBank/DDBJ databases">
        <title>A Parts List for Fungal Cellulosomes Revealed by Comparative Genomics.</title>
        <authorList>
            <consortium name="DOE Joint Genome Institute"/>
            <person name="Haitjema C.H."/>
            <person name="Gilmore S.P."/>
            <person name="Henske J.K."/>
            <person name="Solomon K.V."/>
            <person name="De Groot R."/>
            <person name="Kuo A."/>
            <person name="Mondo S.J."/>
            <person name="Salamov A.A."/>
            <person name="Labutti K."/>
            <person name="Zhao Z."/>
            <person name="Chiniquy J."/>
            <person name="Barry K."/>
            <person name="Brewer H.M."/>
            <person name="Purvine S.O."/>
            <person name="Wright A.T."/>
            <person name="Boxma B."/>
            <person name="Van Alen T."/>
            <person name="Hackstein J.H."/>
            <person name="Baker S.E."/>
            <person name="Grigoriev I.V."/>
            <person name="O'Malley M.A."/>
        </authorList>
    </citation>
    <scope>NUCLEOTIDE SEQUENCE [LARGE SCALE GENOMIC DNA]</scope>
    <source>
        <strain evidence="9 10">S4</strain>
    </source>
</reference>
<name>A0A1Y1X6R8_9FUNG</name>
<dbReference type="InterPro" id="IPR020846">
    <property type="entry name" value="MFS_dom"/>
</dbReference>
<feature type="transmembrane region" description="Helical" evidence="7">
    <location>
        <begin position="90"/>
        <end position="111"/>
    </location>
</feature>
<keyword evidence="5 7" id="KW-1133">Transmembrane helix</keyword>
<evidence type="ECO:0000256" key="1">
    <source>
        <dbReference type="ARBA" id="ARBA00004651"/>
    </source>
</evidence>
<evidence type="ECO:0000256" key="7">
    <source>
        <dbReference type="SAM" id="Phobius"/>
    </source>
</evidence>
<dbReference type="GO" id="GO:0022857">
    <property type="term" value="F:transmembrane transporter activity"/>
    <property type="evidence" value="ECO:0007669"/>
    <property type="project" value="InterPro"/>
</dbReference>
<comment type="subcellular location">
    <subcellularLocation>
        <location evidence="1">Cell membrane</location>
        <topology evidence="1">Multi-pass membrane protein</topology>
    </subcellularLocation>
</comment>
<feature type="transmembrane region" description="Helical" evidence="7">
    <location>
        <begin position="379"/>
        <end position="402"/>
    </location>
</feature>
<dbReference type="AlphaFoldDB" id="A0A1Y1X6R8"/>
<comment type="caution">
    <text evidence="9">The sequence shown here is derived from an EMBL/GenBank/DDBJ whole genome shotgun (WGS) entry which is preliminary data.</text>
</comment>
<accession>A0A1Y1X6R8</accession>
<dbReference type="PANTHER" id="PTHR23501:SF197">
    <property type="entry name" value="COMD"/>
    <property type="match status" value="1"/>
</dbReference>
<feature type="transmembrane region" description="Helical" evidence="7">
    <location>
        <begin position="346"/>
        <end position="367"/>
    </location>
</feature>
<evidence type="ECO:0000256" key="5">
    <source>
        <dbReference type="ARBA" id="ARBA00022989"/>
    </source>
</evidence>
<dbReference type="Pfam" id="PF07690">
    <property type="entry name" value="MFS_1"/>
    <property type="match status" value="1"/>
</dbReference>
<dbReference type="PANTHER" id="PTHR23501">
    <property type="entry name" value="MAJOR FACILITATOR SUPERFAMILY"/>
    <property type="match status" value="1"/>
</dbReference>
<feature type="transmembrane region" description="Helical" evidence="7">
    <location>
        <begin position="322"/>
        <end position="340"/>
    </location>
</feature>
<feature type="transmembrane region" description="Helical" evidence="7">
    <location>
        <begin position="185"/>
        <end position="206"/>
    </location>
</feature>
<dbReference type="SUPFAM" id="SSF103473">
    <property type="entry name" value="MFS general substrate transporter"/>
    <property type="match status" value="1"/>
</dbReference>
<sequence>MVSLIMSSLDTTVVSTALPKISTQFHSKDEYTWIFTAYLLGSISFQPMFGNFADILGRRPSMLFALTLFIITSLTCGAAQNMGMLITSRGFQGVAGGGIISMVNIIIADIVPLKRRGIYMGLTGAVFSFASIVGPVIGGLITDNWGWRWVFYINLPIGIISIIIISIIVKIPTPKGSLMKKIKKIDILGTIFLVLTTIPTLLALNWGGSKYNWSSKTIILLFVGSSIGLIIYLFVEWKIAPSPLTPFEIFKIRNVALSCLISFTLGVNFFGYANTVGVFYQDGRGLTAINCGIRMIPVSITVSLANILSGYFIGKYGYVQRYIIFGSISMIITSYLISLFDMDSKPIVEMFIIGYIGIGVGSILQNTTLITQQSVEKKYIAIGTTLNNFFRLIGGVMGVALIDTVTSNKFKAYYNERYPGTNVNINDIHNIPDGEETYVDAFLIGYRAVLVPSAILTFIFSLFFGFVPGIGNRKKEKKMNEKQHLNGKSQ</sequence>
<evidence type="ECO:0000256" key="2">
    <source>
        <dbReference type="ARBA" id="ARBA00022448"/>
    </source>
</evidence>
<feature type="transmembrane region" description="Helical" evidence="7">
    <location>
        <begin position="293"/>
        <end position="313"/>
    </location>
</feature>
<dbReference type="PROSITE" id="PS50850">
    <property type="entry name" value="MFS"/>
    <property type="match status" value="1"/>
</dbReference>
<dbReference type="GO" id="GO:0005886">
    <property type="term" value="C:plasma membrane"/>
    <property type="evidence" value="ECO:0007669"/>
    <property type="project" value="UniProtKB-SubCell"/>
</dbReference>
<dbReference type="InterPro" id="IPR011701">
    <property type="entry name" value="MFS"/>
</dbReference>
<dbReference type="OrthoDB" id="2147446at2759"/>
<dbReference type="CDD" id="cd17502">
    <property type="entry name" value="MFS_Azr1_MDR_like"/>
    <property type="match status" value="1"/>
</dbReference>
<feature type="transmembrane region" description="Helical" evidence="7">
    <location>
        <begin position="31"/>
        <end position="50"/>
    </location>
</feature>
<feature type="transmembrane region" description="Helical" evidence="7">
    <location>
        <begin position="62"/>
        <end position="84"/>
    </location>
</feature>
<evidence type="ECO:0000313" key="10">
    <source>
        <dbReference type="Proteomes" id="UP000193944"/>
    </source>
</evidence>
<keyword evidence="2" id="KW-0813">Transport</keyword>
<evidence type="ECO:0000256" key="6">
    <source>
        <dbReference type="ARBA" id="ARBA00023136"/>
    </source>
</evidence>
<keyword evidence="10" id="KW-1185">Reference proteome</keyword>
<feature type="transmembrane region" description="Helical" evidence="7">
    <location>
        <begin position="255"/>
        <end position="273"/>
    </location>
</feature>
<evidence type="ECO:0000256" key="4">
    <source>
        <dbReference type="ARBA" id="ARBA00022692"/>
    </source>
</evidence>
<evidence type="ECO:0000259" key="8">
    <source>
        <dbReference type="PROSITE" id="PS50850"/>
    </source>
</evidence>
<dbReference type="Gene3D" id="1.20.1250.20">
    <property type="entry name" value="MFS general substrate transporter like domains"/>
    <property type="match status" value="1"/>
</dbReference>
<reference evidence="9 10" key="2">
    <citation type="submission" date="2016-08" db="EMBL/GenBank/DDBJ databases">
        <title>Pervasive Adenine N6-methylation of Active Genes in Fungi.</title>
        <authorList>
            <consortium name="DOE Joint Genome Institute"/>
            <person name="Mondo S.J."/>
            <person name="Dannebaum R.O."/>
            <person name="Kuo R.C."/>
            <person name="Labutti K."/>
            <person name="Haridas S."/>
            <person name="Kuo A."/>
            <person name="Salamov A."/>
            <person name="Ahrendt S.R."/>
            <person name="Lipzen A."/>
            <person name="Sullivan W."/>
            <person name="Andreopoulos W.B."/>
            <person name="Clum A."/>
            <person name="Lindquist E."/>
            <person name="Daum C."/>
            <person name="Ramamoorthy G.K."/>
            <person name="Gryganskyi A."/>
            <person name="Culley D."/>
            <person name="Magnuson J.K."/>
            <person name="James T.Y."/>
            <person name="O'Malley M.A."/>
            <person name="Stajich J.E."/>
            <person name="Spatafora J.W."/>
            <person name="Visel A."/>
            <person name="Grigoriev I.V."/>
        </authorList>
    </citation>
    <scope>NUCLEOTIDE SEQUENCE [LARGE SCALE GENOMIC DNA]</scope>
    <source>
        <strain evidence="9 10">S4</strain>
    </source>
</reference>
<dbReference type="Proteomes" id="UP000193944">
    <property type="component" value="Unassembled WGS sequence"/>
</dbReference>
<dbReference type="EMBL" id="MCFG01000118">
    <property type="protein sequence ID" value="ORX81490.1"/>
    <property type="molecule type" value="Genomic_DNA"/>
</dbReference>
<dbReference type="NCBIfam" id="TIGR00711">
    <property type="entry name" value="efflux_EmrB"/>
    <property type="match status" value="1"/>
</dbReference>
<keyword evidence="6 7" id="KW-0472">Membrane</keyword>
<dbReference type="FunFam" id="1.20.1720.10:FF:000004">
    <property type="entry name" value="EmrB/QacA family drug resistance transporter"/>
    <property type="match status" value="1"/>
</dbReference>
<evidence type="ECO:0000256" key="3">
    <source>
        <dbReference type="ARBA" id="ARBA00022475"/>
    </source>
</evidence>